<keyword evidence="2" id="KW-0732">Signal</keyword>
<feature type="compositionally biased region" description="Low complexity" evidence="1">
    <location>
        <begin position="30"/>
        <end position="50"/>
    </location>
</feature>
<organism evidence="3 4">
    <name type="scientific">Pseudarthrobacter polychromogenes</name>
    <dbReference type="NCBI Taxonomy" id="1676"/>
    <lineage>
        <taxon>Bacteria</taxon>
        <taxon>Bacillati</taxon>
        <taxon>Actinomycetota</taxon>
        <taxon>Actinomycetes</taxon>
        <taxon>Micrococcales</taxon>
        <taxon>Micrococcaceae</taxon>
        <taxon>Pseudarthrobacter</taxon>
    </lineage>
</organism>
<evidence type="ECO:0000313" key="3">
    <source>
        <dbReference type="EMBL" id="GGH09081.1"/>
    </source>
</evidence>
<protein>
    <recommendedName>
        <fullName evidence="5">DUF3558 domain-containing protein</fullName>
    </recommendedName>
</protein>
<keyword evidence="4" id="KW-1185">Reference proteome</keyword>
<accession>A0ABQ1Y1Y9</accession>
<evidence type="ECO:0008006" key="5">
    <source>
        <dbReference type="Google" id="ProtNLM"/>
    </source>
</evidence>
<dbReference type="PROSITE" id="PS51257">
    <property type="entry name" value="PROKAR_LIPOPROTEIN"/>
    <property type="match status" value="1"/>
</dbReference>
<feature type="signal peptide" evidence="2">
    <location>
        <begin position="1"/>
        <end position="24"/>
    </location>
</feature>
<evidence type="ECO:0000256" key="2">
    <source>
        <dbReference type="SAM" id="SignalP"/>
    </source>
</evidence>
<evidence type="ECO:0000313" key="4">
    <source>
        <dbReference type="Proteomes" id="UP000596938"/>
    </source>
</evidence>
<proteinExistence type="predicted"/>
<dbReference type="RefSeq" id="WP_188813437.1">
    <property type="nucleotide sequence ID" value="NZ_BAAAWV010000001.1"/>
</dbReference>
<name>A0ABQ1Y1Y9_9MICC</name>
<dbReference type="EMBL" id="BMKU01000016">
    <property type="protein sequence ID" value="GGH09081.1"/>
    <property type="molecule type" value="Genomic_DNA"/>
</dbReference>
<comment type="caution">
    <text evidence="3">The sequence shown here is derived from an EMBL/GenBank/DDBJ whole genome shotgun (WGS) entry which is preliminary data.</text>
</comment>
<feature type="chain" id="PRO_5045039716" description="DUF3558 domain-containing protein" evidence="2">
    <location>
        <begin position="25"/>
        <end position="215"/>
    </location>
</feature>
<feature type="region of interest" description="Disordered" evidence="1">
    <location>
        <begin position="30"/>
        <end position="76"/>
    </location>
</feature>
<reference evidence="4" key="1">
    <citation type="journal article" date="2019" name="Int. J. Syst. Evol. Microbiol.">
        <title>The Global Catalogue of Microorganisms (GCM) 10K type strain sequencing project: providing services to taxonomists for standard genome sequencing and annotation.</title>
        <authorList>
            <consortium name="The Broad Institute Genomics Platform"/>
            <consortium name="The Broad Institute Genome Sequencing Center for Infectious Disease"/>
            <person name="Wu L."/>
            <person name="Ma J."/>
        </authorList>
    </citation>
    <scope>NUCLEOTIDE SEQUENCE [LARGE SCALE GENOMIC DNA]</scope>
    <source>
        <strain evidence="4">CGMCC 1.1927</strain>
    </source>
</reference>
<gene>
    <name evidence="3" type="ORF">GCM10011577_37330</name>
</gene>
<dbReference type="Proteomes" id="UP000596938">
    <property type="component" value="Unassembled WGS sequence"/>
</dbReference>
<evidence type="ECO:0000256" key="1">
    <source>
        <dbReference type="SAM" id="MobiDB-lite"/>
    </source>
</evidence>
<sequence>MTHRAPLLASLAVSALLLSGCAAAAGSVGTAQAPSSDASAPAAPAAAAPSMQGGHAGHHGGGSPSPRAAVSEPSEAAKMVCGDQPMDRLTAILDLEQDPHTVNSWADSTFTCTYHLDEGALEISVREASDKAAALTYFDAMQALAVDATPIEGLASLGFPAYETADGSAVFQKDSFVLQVDASGLPEAMGPDGISRNALAYQLSTTILACWVEHH</sequence>